<evidence type="ECO:0000259" key="1">
    <source>
        <dbReference type="PROSITE" id="PS50980"/>
    </source>
</evidence>
<gene>
    <name evidence="3" type="ORF">HY730_05550</name>
</gene>
<dbReference type="PANTHER" id="PTHR43842">
    <property type="entry name" value="PROPIONYL-COA CARBOXYLASE BETA CHAIN"/>
    <property type="match status" value="1"/>
</dbReference>
<comment type="caution">
    <text evidence="3">The sequence shown here is derived from an EMBL/GenBank/DDBJ whole genome shotgun (WGS) entry which is preliminary data.</text>
</comment>
<dbReference type="InterPro" id="IPR034733">
    <property type="entry name" value="AcCoA_carboxyl_beta"/>
</dbReference>
<proteinExistence type="predicted"/>
<dbReference type="InterPro" id="IPR011763">
    <property type="entry name" value="COA_CT_C"/>
</dbReference>
<feature type="domain" description="CoA carboxyltransferase C-terminal" evidence="2">
    <location>
        <begin position="259"/>
        <end position="494"/>
    </location>
</feature>
<dbReference type="PANTHER" id="PTHR43842:SF2">
    <property type="entry name" value="PROPIONYL-COA CARBOXYLASE BETA CHAIN, MITOCHONDRIAL"/>
    <property type="match status" value="1"/>
</dbReference>
<dbReference type="SUPFAM" id="SSF52096">
    <property type="entry name" value="ClpP/crotonase"/>
    <property type="match status" value="2"/>
</dbReference>
<dbReference type="AlphaFoldDB" id="A0A933LQ72"/>
<dbReference type="PROSITE" id="PS50980">
    <property type="entry name" value="COA_CT_NTER"/>
    <property type="match status" value="1"/>
</dbReference>
<dbReference type="GO" id="GO:0004658">
    <property type="term" value="F:propionyl-CoA carboxylase activity"/>
    <property type="evidence" value="ECO:0007669"/>
    <property type="project" value="TreeGrafter"/>
</dbReference>
<dbReference type="Gene3D" id="3.90.226.10">
    <property type="entry name" value="2-enoyl-CoA Hydratase, Chain A, domain 1"/>
    <property type="match status" value="2"/>
</dbReference>
<dbReference type="Proteomes" id="UP000772181">
    <property type="component" value="Unassembled WGS sequence"/>
</dbReference>
<reference evidence="3" key="1">
    <citation type="submission" date="2020-07" db="EMBL/GenBank/DDBJ databases">
        <title>Huge and variable diversity of episymbiotic CPR bacteria and DPANN archaea in groundwater ecosystems.</title>
        <authorList>
            <person name="He C.Y."/>
            <person name="Keren R."/>
            <person name="Whittaker M."/>
            <person name="Farag I.F."/>
            <person name="Doudna J."/>
            <person name="Cate J.H.D."/>
            <person name="Banfield J.F."/>
        </authorList>
    </citation>
    <scope>NUCLEOTIDE SEQUENCE</scope>
    <source>
        <strain evidence="3">NC_groundwater_1482_Ag_S-0.65um_47_24</strain>
    </source>
</reference>
<evidence type="ECO:0000313" key="4">
    <source>
        <dbReference type="Proteomes" id="UP000772181"/>
    </source>
</evidence>
<sequence>MEMRKQTEELNKWRATTLDAARAHAVEKQKALGKLTARQRQELLFDPGTFFEFGQLAQAVNLPDKESPADGVIVGIGKVQGRRVAVVNYDFTVMGGSQGRVNHTKTDHIHKIAVEQSIPIVYILDGGGARAQDLDTHGYHVAEMWYDQVRLSGWVPMVGAVMGPSYAGHANIAGLCDFVIMTEKTSSMGVGGTHLVRDSLGIEISHFELGGARMHTEVSGAADMLAADDADCLEKIRLFLSYFPTNGAELPPVIPCNDPINRREERLLDLVPFSQKQGYDMYRVIRAIVDHGVIFDIKAAWARNIITCLARLNGRVVGIVANQPMFMAGVIDTPASEKMSHFVEMCDAFNIPILLFTDVPGFMVGPEIERTGLARRSMKTLYALGHCAVPLICLVIRKAFGMGGYAMGAMRGFRPNMLLGWPSAEIGGMGLGGAVEILHRERIAKSENPQELKSQLVEELRKKMQAFATAKNYGFDDVIDPRDTRPVLIQALENLRRKEPYLPPKRHGIAPI</sequence>
<protein>
    <submittedName>
        <fullName evidence="3">Acyl-CoA carboxylase subunit beta</fullName>
    </submittedName>
</protein>
<feature type="domain" description="CoA carboxyltransferase N-terminal" evidence="1">
    <location>
        <begin position="1"/>
        <end position="255"/>
    </location>
</feature>
<organism evidence="3 4">
    <name type="scientific">Tectimicrobiota bacterium</name>
    <dbReference type="NCBI Taxonomy" id="2528274"/>
    <lineage>
        <taxon>Bacteria</taxon>
        <taxon>Pseudomonadati</taxon>
        <taxon>Nitrospinota/Tectimicrobiota group</taxon>
        <taxon>Candidatus Tectimicrobiota</taxon>
    </lineage>
</organism>
<dbReference type="Pfam" id="PF01039">
    <property type="entry name" value="Carboxyl_trans"/>
    <property type="match status" value="1"/>
</dbReference>
<dbReference type="EMBL" id="JACQWF010000253">
    <property type="protein sequence ID" value="MBI4595830.1"/>
    <property type="molecule type" value="Genomic_DNA"/>
</dbReference>
<dbReference type="InterPro" id="IPR051047">
    <property type="entry name" value="AccD/PCCB"/>
</dbReference>
<name>A0A933LQ72_UNCTE</name>
<dbReference type="InterPro" id="IPR029045">
    <property type="entry name" value="ClpP/crotonase-like_dom_sf"/>
</dbReference>
<dbReference type="PROSITE" id="PS50989">
    <property type="entry name" value="COA_CT_CTER"/>
    <property type="match status" value="1"/>
</dbReference>
<evidence type="ECO:0000259" key="2">
    <source>
        <dbReference type="PROSITE" id="PS50989"/>
    </source>
</evidence>
<evidence type="ECO:0000313" key="3">
    <source>
        <dbReference type="EMBL" id="MBI4595830.1"/>
    </source>
</evidence>
<dbReference type="InterPro" id="IPR011762">
    <property type="entry name" value="COA_CT_N"/>
</dbReference>
<accession>A0A933LQ72</accession>